<protein>
    <submittedName>
        <fullName evidence="4">Glycosyltransferase involved in cell wall biosynthesis</fullName>
    </submittedName>
</protein>
<dbReference type="PANTHER" id="PTHR12526:SF636">
    <property type="entry name" value="BLL3647 PROTEIN"/>
    <property type="match status" value="1"/>
</dbReference>
<organism evidence="4 5">
    <name type="scientific">Arthrobacter russicus</name>
    <dbReference type="NCBI Taxonomy" id="172040"/>
    <lineage>
        <taxon>Bacteria</taxon>
        <taxon>Bacillati</taxon>
        <taxon>Actinomycetota</taxon>
        <taxon>Actinomycetes</taxon>
        <taxon>Micrococcales</taxon>
        <taxon>Micrococcaceae</taxon>
        <taxon>Arthrobacter</taxon>
    </lineage>
</organism>
<dbReference type="Gene3D" id="3.40.50.2000">
    <property type="entry name" value="Glycogen Phosphorylase B"/>
    <property type="match status" value="2"/>
</dbReference>
<evidence type="ECO:0000313" key="5">
    <source>
        <dbReference type="Proteomes" id="UP001185069"/>
    </source>
</evidence>
<evidence type="ECO:0000313" key="4">
    <source>
        <dbReference type="EMBL" id="MDR6269390.1"/>
    </source>
</evidence>
<dbReference type="RefSeq" id="WP_309797677.1">
    <property type="nucleotide sequence ID" value="NZ_BAAAHY010000005.1"/>
</dbReference>
<comment type="caution">
    <text evidence="4">The sequence shown here is derived from an EMBL/GenBank/DDBJ whole genome shotgun (WGS) entry which is preliminary data.</text>
</comment>
<accession>A0ABU1JAE6</accession>
<dbReference type="EMBL" id="JAVDQF010000001">
    <property type="protein sequence ID" value="MDR6269390.1"/>
    <property type="molecule type" value="Genomic_DNA"/>
</dbReference>
<keyword evidence="2" id="KW-0808">Transferase</keyword>
<sequence length="378" mass="40750">MPSNPTDRPAILHITESMGAGVSTALFDYVANTPEYQHHLCYVERAETTALPAGWQQGFATAAELPSGQFRRILAVRNTVRSLKPVALHSHSSFAGLYARLAVRDSAELRQIYTPHCYAFERLDLSATARWAYRTVERLLARNTGAVAACSPREAALATELSKVRPGRTLVGYVPNFAAVPAGRSAGSKVAVRTEVLRLAGSGRLGAQKDPRFFLAAVEALRQEGYDVQARWLGGGDPELARELVENGIQVTGWLPRAQLLAELAGSDVYLHSAAWEGFPLAVLEADALRIATVLRDIPAFEDSDLPLRISSPEGLAALWPQLRDPLLRSDIAERSRIALARNTGQNQRSALLRIYPAAAPAASAEPGSETAAARAGS</sequence>
<evidence type="ECO:0000256" key="1">
    <source>
        <dbReference type="ARBA" id="ARBA00022676"/>
    </source>
</evidence>
<reference evidence="4 5" key="1">
    <citation type="submission" date="2023-07" db="EMBL/GenBank/DDBJ databases">
        <title>Sequencing the genomes of 1000 actinobacteria strains.</title>
        <authorList>
            <person name="Klenk H.-P."/>
        </authorList>
    </citation>
    <scope>NUCLEOTIDE SEQUENCE [LARGE SCALE GENOMIC DNA]</scope>
    <source>
        <strain evidence="4 5">DSM 14555</strain>
    </source>
</reference>
<keyword evidence="1" id="KW-0328">Glycosyltransferase</keyword>
<evidence type="ECO:0000259" key="3">
    <source>
        <dbReference type="Pfam" id="PF13579"/>
    </source>
</evidence>
<dbReference type="SUPFAM" id="SSF53756">
    <property type="entry name" value="UDP-Glycosyltransferase/glycogen phosphorylase"/>
    <property type="match status" value="1"/>
</dbReference>
<feature type="domain" description="Glycosyltransferase subfamily 4-like N-terminal" evidence="3">
    <location>
        <begin position="39"/>
        <end position="171"/>
    </location>
</feature>
<dbReference type="Pfam" id="PF13579">
    <property type="entry name" value="Glyco_trans_4_4"/>
    <property type="match status" value="1"/>
</dbReference>
<dbReference type="Proteomes" id="UP001185069">
    <property type="component" value="Unassembled WGS sequence"/>
</dbReference>
<dbReference type="InterPro" id="IPR028098">
    <property type="entry name" value="Glyco_trans_4-like_N"/>
</dbReference>
<name>A0ABU1JAE6_9MICC</name>
<proteinExistence type="predicted"/>
<dbReference type="Pfam" id="PF13692">
    <property type="entry name" value="Glyco_trans_1_4"/>
    <property type="match status" value="1"/>
</dbReference>
<gene>
    <name evidence="4" type="ORF">JOE69_001628</name>
</gene>
<keyword evidence="5" id="KW-1185">Reference proteome</keyword>
<evidence type="ECO:0000256" key="2">
    <source>
        <dbReference type="ARBA" id="ARBA00022679"/>
    </source>
</evidence>
<dbReference type="PANTHER" id="PTHR12526">
    <property type="entry name" value="GLYCOSYLTRANSFERASE"/>
    <property type="match status" value="1"/>
</dbReference>